<comment type="caution">
    <text evidence="2">The sequence shown here is derived from an EMBL/GenBank/DDBJ whole genome shotgun (WGS) entry which is preliminary data.</text>
</comment>
<dbReference type="AlphaFoldDB" id="A0A3M7P637"/>
<proteinExistence type="predicted"/>
<keyword evidence="1" id="KW-0732">Signal</keyword>
<evidence type="ECO:0000313" key="2">
    <source>
        <dbReference type="EMBL" id="RMZ94535.1"/>
    </source>
</evidence>
<reference evidence="2 3" key="1">
    <citation type="journal article" date="2018" name="Sci. Rep.">
        <title>Genomic signatures of local adaptation to the degree of environmental predictability in rotifers.</title>
        <authorList>
            <person name="Franch-Gras L."/>
            <person name="Hahn C."/>
            <person name="Garcia-Roger E.M."/>
            <person name="Carmona M.J."/>
            <person name="Serra M."/>
            <person name="Gomez A."/>
        </authorList>
    </citation>
    <scope>NUCLEOTIDE SEQUENCE [LARGE SCALE GENOMIC DNA]</scope>
    <source>
        <strain evidence="2">HYR1</strain>
    </source>
</reference>
<organism evidence="2 3">
    <name type="scientific">Brachionus plicatilis</name>
    <name type="common">Marine rotifer</name>
    <name type="synonym">Brachionus muelleri</name>
    <dbReference type="NCBI Taxonomy" id="10195"/>
    <lineage>
        <taxon>Eukaryota</taxon>
        <taxon>Metazoa</taxon>
        <taxon>Spiralia</taxon>
        <taxon>Gnathifera</taxon>
        <taxon>Rotifera</taxon>
        <taxon>Eurotatoria</taxon>
        <taxon>Monogononta</taxon>
        <taxon>Pseudotrocha</taxon>
        <taxon>Ploima</taxon>
        <taxon>Brachionidae</taxon>
        <taxon>Brachionus</taxon>
    </lineage>
</organism>
<evidence type="ECO:0000256" key="1">
    <source>
        <dbReference type="SAM" id="SignalP"/>
    </source>
</evidence>
<name>A0A3M7P637_BRAPC</name>
<protein>
    <submittedName>
        <fullName evidence="2">Uncharacterized protein</fullName>
    </submittedName>
</protein>
<sequence>MSLELSLFLSVVKSQLVTGQLDLSSKLCRSLLLTGILGRPINLFHNKIVFRLGFEFKQLKLMLWLKKSGTICG</sequence>
<dbReference type="EMBL" id="REGN01012981">
    <property type="protein sequence ID" value="RMZ94535.1"/>
    <property type="molecule type" value="Genomic_DNA"/>
</dbReference>
<gene>
    <name evidence="2" type="ORF">BpHYR1_039129</name>
</gene>
<keyword evidence="3" id="KW-1185">Reference proteome</keyword>
<feature type="chain" id="PRO_5017993242" evidence="1">
    <location>
        <begin position="20"/>
        <end position="73"/>
    </location>
</feature>
<evidence type="ECO:0000313" key="3">
    <source>
        <dbReference type="Proteomes" id="UP000276133"/>
    </source>
</evidence>
<accession>A0A3M7P637</accession>
<feature type="signal peptide" evidence="1">
    <location>
        <begin position="1"/>
        <end position="19"/>
    </location>
</feature>
<dbReference type="Proteomes" id="UP000276133">
    <property type="component" value="Unassembled WGS sequence"/>
</dbReference>